<evidence type="ECO:0000256" key="2">
    <source>
        <dbReference type="ARBA" id="ARBA00023027"/>
    </source>
</evidence>
<dbReference type="EMBL" id="JACHVY010000001">
    <property type="protein sequence ID" value="MBB2901031.1"/>
    <property type="molecule type" value="Genomic_DNA"/>
</dbReference>
<proteinExistence type="predicted"/>
<dbReference type="InterPro" id="IPR036291">
    <property type="entry name" value="NAD(P)-bd_dom_sf"/>
</dbReference>
<accession>A0A7W4TML4</accession>
<dbReference type="PANTHER" id="PTHR43333">
    <property type="entry name" value="2-HACID_DH_C DOMAIN-CONTAINING PROTEIN"/>
    <property type="match status" value="1"/>
</dbReference>
<evidence type="ECO:0000313" key="4">
    <source>
        <dbReference type="EMBL" id="MBB2901031.1"/>
    </source>
</evidence>
<reference evidence="4 5" key="1">
    <citation type="submission" date="2020-08" db="EMBL/GenBank/DDBJ databases">
        <title>The Agave Microbiome: Exploring the role of microbial communities in plant adaptations to desert environments.</title>
        <authorList>
            <person name="Partida-Martinez L.P."/>
        </authorList>
    </citation>
    <scope>NUCLEOTIDE SEQUENCE [LARGE SCALE GENOMIC DNA]</scope>
    <source>
        <strain evidence="4 5">AS2.23</strain>
    </source>
</reference>
<dbReference type="SUPFAM" id="SSF52283">
    <property type="entry name" value="Formate/glycerate dehydrogenase catalytic domain-like"/>
    <property type="match status" value="1"/>
</dbReference>
<evidence type="ECO:0000256" key="1">
    <source>
        <dbReference type="ARBA" id="ARBA00023002"/>
    </source>
</evidence>
<keyword evidence="1" id="KW-0560">Oxidoreductase</keyword>
<dbReference type="RefSeq" id="WP_221183106.1">
    <property type="nucleotide sequence ID" value="NZ_JACHVY010000001.1"/>
</dbReference>
<dbReference type="GO" id="GO:0016491">
    <property type="term" value="F:oxidoreductase activity"/>
    <property type="evidence" value="ECO:0007669"/>
    <property type="project" value="UniProtKB-KW"/>
</dbReference>
<protein>
    <submittedName>
        <fullName evidence="4">Phosphoglycerate dehydrogenase-like enzyme</fullName>
    </submittedName>
</protein>
<dbReference type="CDD" id="cd05300">
    <property type="entry name" value="2-Hacid_dh_1"/>
    <property type="match status" value="1"/>
</dbReference>
<dbReference type="InterPro" id="IPR006140">
    <property type="entry name" value="D-isomer_DH_NAD-bd"/>
</dbReference>
<dbReference type="Pfam" id="PF02826">
    <property type="entry name" value="2-Hacid_dh_C"/>
    <property type="match status" value="1"/>
</dbReference>
<keyword evidence="2" id="KW-0520">NAD</keyword>
<dbReference type="AlphaFoldDB" id="A0A7W4TML4"/>
<reference evidence="4 5" key="2">
    <citation type="submission" date="2020-08" db="EMBL/GenBank/DDBJ databases">
        <authorList>
            <person name="Partida-Martinez L."/>
            <person name="Huntemann M."/>
            <person name="Clum A."/>
            <person name="Wang J."/>
            <person name="Palaniappan K."/>
            <person name="Ritter S."/>
            <person name="Chen I.-M."/>
            <person name="Stamatis D."/>
            <person name="Reddy T."/>
            <person name="O'Malley R."/>
            <person name="Daum C."/>
            <person name="Shapiro N."/>
            <person name="Ivanova N."/>
            <person name="Kyrpides N."/>
            <person name="Woyke T."/>
        </authorList>
    </citation>
    <scope>NUCLEOTIDE SEQUENCE [LARGE SCALE GENOMIC DNA]</scope>
    <source>
        <strain evidence="4 5">AS2.23</strain>
    </source>
</reference>
<sequence>MTGTHDVLIVPVGSAPDPAPLRELTDVRVVHPDDPALPAALAAADGLVVWDGSSPALERAWEAADPRRLRWVHTSSAGPDRLLFPALRAHPCVLTCSRGVLDTDIAEYVLACVLALLKDLPRTVALQAGHRWLHRGTRSLAGRRALVVGAGSIGTRTAELLAALGVHVDGIVRTPRPAAAPFGSLSGPQSLPEVVGDYDLLLVTAPLSEATRGLVSREVVARMRPATIVVNVGRGPVVDEDALLEALRGGRIGGVALDVWATEPLPADSPWWDLPGALVSPHLAGDAEGFTDRLEELLRAQVRRFAAGEPLHHVIDKTHGYAVAPTVAR</sequence>
<evidence type="ECO:0000313" key="5">
    <source>
        <dbReference type="Proteomes" id="UP000533269"/>
    </source>
</evidence>
<dbReference type="PANTHER" id="PTHR43333:SF1">
    <property type="entry name" value="D-ISOMER SPECIFIC 2-HYDROXYACID DEHYDROGENASE NAD-BINDING DOMAIN-CONTAINING PROTEIN"/>
    <property type="match status" value="1"/>
</dbReference>
<organism evidence="4 5">
    <name type="scientific">Kineococcus radiotolerans</name>
    <dbReference type="NCBI Taxonomy" id="131568"/>
    <lineage>
        <taxon>Bacteria</taxon>
        <taxon>Bacillati</taxon>
        <taxon>Actinomycetota</taxon>
        <taxon>Actinomycetes</taxon>
        <taxon>Kineosporiales</taxon>
        <taxon>Kineosporiaceae</taxon>
        <taxon>Kineococcus</taxon>
    </lineage>
</organism>
<gene>
    <name evidence="4" type="ORF">FHR75_001819</name>
</gene>
<feature type="domain" description="D-isomer specific 2-hydroxyacid dehydrogenase NAD-binding" evidence="3">
    <location>
        <begin position="111"/>
        <end position="284"/>
    </location>
</feature>
<dbReference type="Proteomes" id="UP000533269">
    <property type="component" value="Unassembled WGS sequence"/>
</dbReference>
<comment type="caution">
    <text evidence="4">The sequence shown here is derived from an EMBL/GenBank/DDBJ whole genome shotgun (WGS) entry which is preliminary data.</text>
</comment>
<name>A0A7W4TML4_KINRA</name>
<dbReference type="SUPFAM" id="SSF51735">
    <property type="entry name" value="NAD(P)-binding Rossmann-fold domains"/>
    <property type="match status" value="1"/>
</dbReference>
<evidence type="ECO:0000259" key="3">
    <source>
        <dbReference type="Pfam" id="PF02826"/>
    </source>
</evidence>
<dbReference type="GO" id="GO:0051287">
    <property type="term" value="F:NAD binding"/>
    <property type="evidence" value="ECO:0007669"/>
    <property type="project" value="InterPro"/>
</dbReference>
<dbReference type="Gene3D" id="3.40.50.720">
    <property type="entry name" value="NAD(P)-binding Rossmann-like Domain"/>
    <property type="match status" value="2"/>
</dbReference>